<name>A0A8X6IPR6_NEPPI</name>
<gene>
    <name evidence="1" type="ORF">NPIL_88181</name>
</gene>
<reference evidence="1" key="1">
    <citation type="submission" date="2020-08" db="EMBL/GenBank/DDBJ databases">
        <title>Multicomponent nature underlies the extraordinary mechanical properties of spider dragline silk.</title>
        <authorList>
            <person name="Kono N."/>
            <person name="Nakamura H."/>
            <person name="Mori M."/>
            <person name="Yoshida Y."/>
            <person name="Ohtoshi R."/>
            <person name="Malay A.D."/>
            <person name="Moran D.A.P."/>
            <person name="Tomita M."/>
            <person name="Numata K."/>
            <person name="Arakawa K."/>
        </authorList>
    </citation>
    <scope>NUCLEOTIDE SEQUENCE</scope>
</reference>
<dbReference type="Proteomes" id="UP000887013">
    <property type="component" value="Unassembled WGS sequence"/>
</dbReference>
<dbReference type="AlphaFoldDB" id="A0A8X6IPR6"/>
<organism evidence="1 2">
    <name type="scientific">Nephila pilipes</name>
    <name type="common">Giant wood spider</name>
    <name type="synonym">Nephila maculata</name>
    <dbReference type="NCBI Taxonomy" id="299642"/>
    <lineage>
        <taxon>Eukaryota</taxon>
        <taxon>Metazoa</taxon>
        <taxon>Ecdysozoa</taxon>
        <taxon>Arthropoda</taxon>
        <taxon>Chelicerata</taxon>
        <taxon>Arachnida</taxon>
        <taxon>Araneae</taxon>
        <taxon>Araneomorphae</taxon>
        <taxon>Entelegynae</taxon>
        <taxon>Araneoidea</taxon>
        <taxon>Nephilidae</taxon>
        <taxon>Nephila</taxon>
    </lineage>
</organism>
<protein>
    <submittedName>
        <fullName evidence="1">Uncharacterized protein</fullName>
    </submittedName>
</protein>
<evidence type="ECO:0000313" key="2">
    <source>
        <dbReference type="Proteomes" id="UP000887013"/>
    </source>
</evidence>
<evidence type="ECO:0000313" key="1">
    <source>
        <dbReference type="EMBL" id="GFS55260.1"/>
    </source>
</evidence>
<dbReference type="EMBL" id="BMAW01092532">
    <property type="protein sequence ID" value="GFS55260.1"/>
    <property type="molecule type" value="Genomic_DNA"/>
</dbReference>
<comment type="caution">
    <text evidence="1">The sequence shown here is derived from an EMBL/GenBank/DDBJ whole genome shotgun (WGS) entry which is preliminary data.</text>
</comment>
<keyword evidence="2" id="KW-1185">Reference proteome</keyword>
<sequence>MISVTYLCNIKHIFARWITKFLLNTVCLKLDEMALSTILSFCRSKLKLEGIFQEFPEVDIHLLCDSTSRCLTAYEMWANAMVISSFYRTVCPEQDIIFL</sequence>
<proteinExistence type="predicted"/>
<accession>A0A8X6IPR6</accession>